<dbReference type="GO" id="GO:0046872">
    <property type="term" value="F:metal ion binding"/>
    <property type="evidence" value="ECO:0007669"/>
    <property type="project" value="UniProtKB-KW"/>
</dbReference>
<sequence>MSLSATDHTRASNHSNPDPLQNIDLVIFDCDGVLIDSEPIASRTLAEALQEAGVAITPSEAHEKFTGNSEAVIRDMCVRDYGLGDVANVFQAWHRRLYAEFARSLTPMAGIGDIVASLTRPKCVASNSTMHRLRASLGRLDLWQCFHPGVFSAEAVARPKPAPDLLLHCADKFAARPARCVMVDDSPHGVAAAVSAGMIAIGFVDPADPRPARKALLASSGAFGVATGAGELTSMLLAASQSIKA</sequence>
<name>A0A1G4TE64_9HYPH</name>
<organism evidence="5 6">
    <name type="scientific">Rhizobium mongolense subsp. loessense</name>
    <dbReference type="NCBI Taxonomy" id="158890"/>
    <lineage>
        <taxon>Bacteria</taxon>
        <taxon>Pseudomonadati</taxon>
        <taxon>Pseudomonadota</taxon>
        <taxon>Alphaproteobacteria</taxon>
        <taxon>Hyphomicrobiales</taxon>
        <taxon>Rhizobiaceae</taxon>
        <taxon>Rhizobium/Agrobacterium group</taxon>
        <taxon>Rhizobium</taxon>
    </lineage>
</organism>
<dbReference type="CDD" id="cd07526">
    <property type="entry name" value="HAD_BPGM_like"/>
    <property type="match status" value="1"/>
</dbReference>
<comment type="cofactor">
    <cofactor evidence="1">
        <name>Mg(2+)</name>
        <dbReference type="ChEBI" id="CHEBI:18420"/>
    </cofactor>
</comment>
<dbReference type="InterPro" id="IPR051600">
    <property type="entry name" value="Beta-PGM-like"/>
</dbReference>
<dbReference type="PANTHER" id="PTHR46193">
    <property type="entry name" value="6-PHOSPHOGLUCONATE PHOSPHATASE"/>
    <property type="match status" value="1"/>
</dbReference>
<dbReference type="PANTHER" id="PTHR46193:SF10">
    <property type="entry name" value="6-PHOSPHOGLUCONATE PHOSPHATASE"/>
    <property type="match status" value="1"/>
</dbReference>
<dbReference type="Proteomes" id="UP000199542">
    <property type="component" value="Unassembled WGS sequence"/>
</dbReference>
<evidence type="ECO:0000313" key="5">
    <source>
        <dbReference type="EMBL" id="SCW79035.1"/>
    </source>
</evidence>
<dbReference type="EMBL" id="FMTM01000009">
    <property type="protein sequence ID" value="SCW79035.1"/>
    <property type="molecule type" value="Genomic_DNA"/>
</dbReference>
<dbReference type="Gene3D" id="3.40.50.1000">
    <property type="entry name" value="HAD superfamily/HAD-like"/>
    <property type="match status" value="1"/>
</dbReference>
<dbReference type="SFLD" id="SFLDG01129">
    <property type="entry name" value="C1.5:_HAD__Beta-PGM__Phosphata"/>
    <property type="match status" value="1"/>
</dbReference>
<dbReference type="GO" id="GO:0003824">
    <property type="term" value="F:catalytic activity"/>
    <property type="evidence" value="ECO:0007669"/>
    <property type="project" value="UniProtKB-ARBA"/>
</dbReference>
<dbReference type="SFLD" id="SFLDS00003">
    <property type="entry name" value="Haloacid_Dehalogenase"/>
    <property type="match status" value="1"/>
</dbReference>
<dbReference type="NCBIfam" id="TIGR01509">
    <property type="entry name" value="HAD-SF-IA-v3"/>
    <property type="match status" value="1"/>
</dbReference>
<dbReference type="InterPro" id="IPR036412">
    <property type="entry name" value="HAD-like_sf"/>
</dbReference>
<comment type="similarity">
    <text evidence="2">Belongs to the HAD-like hydrolase superfamily. CbbY/CbbZ/Gph/YieH family.</text>
</comment>
<evidence type="ECO:0000313" key="6">
    <source>
        <dbReference type="Proteomes" id="UP000199542"/>
    </source>
</evidence>
<dbReference type="SUPFAM" id="SSF56784">
    <property type="entry name" value="HAD-like"/>
    <property type="match status" value="1"/>
</dbReference>
<accession>A0A1G4TE64</accession>
<gene>
    <name evidence="5" type="ORF">SAMN02927900_04939</name>
</gene>
<dbReference type="InterPro" id="IPR023198">
    <property type="entry name" value="PGP-like_dom2"/>
</dbReference>
<evidence type="ECO:0000256" key="3">
    <source>
        <dbReference type="ARBA" id="ARBA00022723"/>
    </source>
</evidence>
<dbReference type="InterPro" id="IPR006439">
    <property type="entry name" value="HAD-SF_hydro_IA"/>
</dbReference>
<evidence type="ECO:0000256" key="2">
    <source>
        <dbReference type="ARBA" id="ARBA00006171"/>
    </source>
</evidence>
<evidence type="ECO:0000256" key="4">
    <source>
        <dbReference type="ARBA" id="ARBA00022842"/>
    </source>
</evidence>
<dbReference type="Pfam" id="PF00702">
    <property type="entry name" value="Hydrolase"/>
    <property type="match status" value="1"/>
</dbReference>
<dbReference type="AlphaFoldDB" id="A0A1G4TE64"/>
<dbReference type="InterPro" id="IPR023214">
    <property type="entry name" value="HAD_sf"/>
</dbReference>
<keyword evidence="4" id="KW-0460">Magnesium</keyword>
<protein>
    <submittedName>
        <fullName evidence="5">Haloacid dehalogenase superfamily, subfamily IA, variant 3 with third motif having DD or ED</fullName>
    </submittedName>
</protein>
<dbReference type="Gene3D" id="1.10.150.240">
    <property type="entry name" value="Putative phosphatase, domain 2"/>
    <property type="match status" value="1"/>
</dbReference>
<dbReference type="RefSeq" id="WP_092587400.1">
    <property type="nucleotide sequence ID" value="NZ_FMTM01000009.1"/>
</dbReference>
<keyword evidence="3" id="KW-0479">Metal-binding</keyword>
<proteinExistence type="inferred from homology"/>
<reference evidence="5 6" key="1">
    <citation type="submission" date="2016-10" db="EMBL/GenBank/DDBJ databases">
        <authorList>
            <person name="de Groot N.N."/>
        </authorList>
    </citation>
    <scope>NUCLEOTIDE SEQUENCE [LARGE SCALE GENOMIC DNA]</scope>
    <source>
        <strain evidence="5 6">CGMCC 1.3401</strain>
    </source>
</reference>
<evidence type="ECO:0000256" key="1">
    <source>
        <dbReference type="ARBA" id="ARBA00001946"/>
    </source>
</evidence>